<evidence type="ECO:0000256" key="6">
    <source>
        <dbReference type="ARBA" id="ARBA00023010"/>
    </source>
</evidence>
<dbReference type="Gene3D" id="3.30.1610.10">
    <property type="entry name" value="Peptidase S59, nucleoporin"/>
    <property type="match status" value="1"/>
</dbReference>
<proteinExistence type="inferred from homology"/>
<name>A0ABP0P730_9DINO</name>
<keyword evidence="8" id="KW-0539">Nucleus</keyword>
<protein>
    <submittedName>
        <fullName evidence="10">Nuclear pore complex protein Nup98-Nup96 [Cleaved into: Nuclear pore complex protein Nup98 (Nucleoporin Nup98)</fullName>
    </submittedName>
</protein>
<gene>
    <name evidence="10" type="ORF">SCF082_LOCUS35352</name>
</gene>
<evidence type="ECO:0000256" key="2">
    <source>
        <dbReference type="ARBA" id="ARBA00008926"/>
    </source>
</evidence>
<comment type="caution">
    <text evidence="10">The sequence shown here is derived from an EMBL/GenBank/DDBJ whole genome shotgun (WGS) entry which is preliminary data.</text>
</comment>
<evidence type="ECO:0000259" key="9">
    <source>
        <dbReference type="PROSITE" id="PS51434"/>
    </source>
</evidence>
<evidence type="ECO:0000256" key="4">
    <source>
        <dbReference type="ARBA" id="ARBA00022816"/>
    </source>
</evidence>
<evidence type="ECO:0000256" key="1">
    <source>
        <dbReference type="ARBA" id="ARBA00004567"/>
    </source>
</evidence>
<dbReference type="Proteomes" id="UP001642464">
    <property type="component" value="Unassembled WGS sequence"/>
</dbReference>
<keyword evidence="11" id="KW-1185">Reference proteome</keyword>
<reference evidence="10 11" key="1">
    <citation type="submission" date="2024-02" db="EMBL/GenBank/DDBJ databases">
        <authorList>
            <person name="Chen Y."/>
            <person name="Shah S."/>
            <person name="Dougan E. K."/>
            <person name="Thang M."/>
            <person name="Chan C."/>
        </authorList>
    </citation>
    <scope>NUCLEOTIDE SEQUENCE [LARGE SCALE GENOMIC DNA]</scope>
</reference>
<dbReference type="EMBL" id="CAXAMM010033447">
    <property type="protein sequence ID" value="CAK9071408.1"/>
    <property type="molecule type" value="Genomic_DNA"/>
</dbReference>
<keyword evidence="3" id="KW-0813">Transport</keyword>
<dbReference type="SUPFAM" id="SSF82215">
    <property type="entry name" value="C-terminal autoproteolytic domain of nucleoporin nup98"/>
    <property type="match status" value="1"/>
</dbReference>
<evidence type="ECO:0000256" key="8">
    <source>
        <dbReference type="ARBA" id="ARBA00023242"/>
    </source>
</evidence>
<evidence type="ECO:0000313" key="10">
    <source>
        <dbReference type="EMBL" id="CAK9071408.1"/>
    </source>
</evidence>
<feature type="non-terminal residue" evidence="10">
    <location>
        <position position="115"/>
    </location>
</feature>
<organism evidence="10 11">
    <name type="scientific">Durusdinium trenchii</name>
    <dbReference type="NCBI Taxonomy" id="1381693"/>
    <lineage>
        <taxon>Eukaryota</taxon>
        <taxon>Sar</taxon>
        <taxon>Alveolata</taxon>
        <taxon>Dinophyceae</taxon>
        <taxon>Suessiales</taxon>
        <taxon>Symbiodiniaceae</taxon>
        <taxon>Durusdinium</taxon>
    </lineage>
</organism>
<keyword evidence="5" id="KW-0653">Protein transport</keyword>
<dbReference type="InterPro" id="IPR037665">
    <property type="entry name" value="Nucleoporin_S59-like"/>
</dbReference>
<dbReference type="InterPro" id="IPR007230">
    <property type="entry name" value="Nup98_auto-Pept-S59_dom"/>
</dbReference>
<keyword evidence="4" id="KW-0509">mRNA transport</keyword>
<accession>A0ABP0P730</accession>
<comment type="subcellular location">
    <subcellularLocation>
        <location evidence="1">Nucleus</location>
        <location evidence="1">Nuclear pore complex</location>
    </subcellularLocation>
</comment>
<evidence type="ECO:0000256" key="5">
    <source>
        <dbReference type="ARBA" id="ARBA00022927"/>
    </source>
</evidence>
<keyword evidence="6" id="KW-0811">Translocation</keyword>
<evidence type="ECO:0000256" key="7">
    <source>
        <dbReference type="ARBA" id="ARBA00023132"/>
    </source>
</evidence>
<dbReference type="PANTHER" id="PTHR23198:SF6">
    <property type="entry name" value="NUCLEAR PORE COMPLEX PROTEIN NUP98-NUP96"/>
    <property type="match status" value="1"/>
</dbReference>
<dbReference type="InterPro" id="IPR036903">
    <property type="entry name" value="Nup98_auto-Pept-S59_dom_sf"/>
</dbReference>
<evidence type="ECO:0000256" key="3">
    <source>
        <dbReference type="ARBA" id="ARBA00022448"/>
    </source>
</evidence>
<sequence>MSRMTESQLSRIDNLEIGRYGYGAVKWPGLTDVRCHDFDRDVRIERGSLTLYPDREKPELGHGLNKEAVVTLHVKPTRNDVKPKSLEQLQSRLSKLSEEFGGKFISYDMEKWIFR</sequence>
<dbReference type="PROSITE" id="PS51434">
    <property type="entry name" value="NUP_C"/>
    <property type="match status" value="1"/>
</dbReference>
<dbReference type="Pfam" id="PF04096">
    <property type="entry name" value="Nucleoporin2"/>
    <property type="match status" value="1"/>
</dbReference>
<dbReference type="PANTHER" id="PTHR23198">
    <property type="entry name" value="NUCLEOPORIN"/>
    <property type="match status" value="1"/>
</dbReference>
<evidence type="ECO:0000313" key="11">
    <source>
        <dbReference type="Proteomes" id="UP001642464"/>
    </source>
</evidence>
<comment type="similarity">
    <text evidence="2">Belongs to the nucleoporin GLFG family.</text>
</comment>
<keyword evidence="7" id="KW-0906">Nuclear pore complex</keyword>
<feature type="domain" description="Peptidase S59" evidence="9">
    <location>
        <begin position="1"/>
        <end position="115"/>
    </location>
</feature>